<feature type="domain" description="ABC transmembrane type-1" evidence="8">
    <location>
        <begin position="66"/>
        <end position="254"/>
    </location>
</feature>
<dbReference type="GO" id="GO:0005886">
    <property type="term" value="C:plasma membrane"/>
    <property type="evidence" value="ECO:0007669"/>
    <property type="project" value="UniProtKB-SubCell"/>
</dbReference>
<dbReference type="CDD" id="cd06261">
    <property type="entry name" value="TM_PBP2"/>
    <property type="match status" value="1"/>
</dbReference>
<feature type="transmembrane region" description="Helical" evidence="7">
    <location>
        <begin position="140"/>
        <end position="162"/>
    </location>
</feature>
<evidence type="ECO:0000256" key="6">
    <source>
        <dbReference type="ARBA" id="ARBA00023136"/>
    </source>
</evidence>
<dbReference type="Pfam" id="PF00528">
    <property type="entry name" value="BPD_transp_1"/>
    <property type="match status" value="1"/>
</dbReference>
<dbReference type="PROSITE" id="PS50928">
    <property type="entry name" value="ABC_TM1"/>
    <property type="match status" value="1"/>
</dbReference>
<evidence type="ECO:0000313" key="10">
    <source>
        <dbReference type="Proteomes" id="UP000230161"/>
    </source>
</evidence>
<feature type="transmembrane region" description="Helical" evidence="7">
    <location>
        <begin position="21"/>
        <end position="42"/>
    </location>
</feature>
<dbReference type="RefSeq" id="WP_100344086.1">
    <property type="nucleotide sequence ID" value="NZ_PGFB01000002.1"/>
</dbReference>
<gene>
    <name evidence="9" type="ORF">CLV54_1280</name>
</gene>
<dbReference type="SUPFAM" id="SSF161098">
    <property type="entry name" value="MetI-like"/>
    <property type="match status" value="1"/>
</dbReference>
<proteinExistence type="inferred from homology"/>
<dbReference type="InterPro" id="IPR000515">
    <property type="entry name" value="MetI-like"/>
</dbReference>
<evidence type="ECO:0000256" key="5">
    <source>
        <dbReference type="ARBA" id="ARBA00022989"/>
    </source>
</evidence>
<evidence type="ECO:0000256" key="3">
    <source>
        <dbReference type="ARBA" id="ARBA00022475"/>
    </source>
</evidence>
<keyword evidence="10" id="KW-1185">Reference proteome</keyword>
<keyword evidence="3" id="KW-1003">Cell membrane</keyword>
<dbReference type="InterPro" id="IPR035906">
    <property type="entry name" value="MetI-like_sf"/>
</dbReference>
<comment type="subcellular location">
    <subcellularLocation>
        <location evidence="1 7">Cell membrane</location>
        <topology evidence="1 7">Multi-pass membrane protein</topology>
    </subcellularLocation>
</comment>
<evidence type="ECO:0000256" key="4">
    <source>
        <dbReference type="ARBA" id="ARBA00022692"/>
    </source>
</evidence>
<dbReference type="PANTHER" id="PTHR30151:SF41">
    <property type="entry name" value="ABC TRANSPORTER PERMEASE PROTEIN"/>
    <property type="match status" value="1"/>
</dbReference>
<dbReference type="EMBL" id="PGFB01000002">
    <property type="protein sequence ID" value="PJJ63610.1"/>
    <property type="molecule type" value="Genomic_DNA"/>
</dbReference>
<keyword evidence="5 7" id="KW-1133">Transmembrane helix</keyword>
<dbReference type="PANTHER" id="PTHR30151">
    <property type="entry name" value="ALKANE SULFONATE ABC TRANSPORTER-RELATED, MEMBRANE SUBUNIT"/>
    <property type="match status" value="1"/>
</dbReference>
<keyword evidence="4 7" id="KW-0812">Transmembrane</keyword>
<dbReference type="GO" id="GO:0055085">
    <property type="term" value="P:transmembrane transport"/>
    <property type="evidence" value="ECO:0007669"/>
    <property type="project" value="InterPro"/>
</dbReference>
<feature type="transmembrane region" description="Helical" evidence="7">
    <location>
        <begin position="112"/>
        <end position="134"/>
    </location>
</feature>
<comment type="similarity">
    <text evidence="7">Belongs to the binding-protein-dependent transport system permease family.</text>
</comment>
<evidence type="ECO:0000313" key="9">
    <source>
        <dbReference type="EMBL" id="PJJ63610.1"/>
    </source>
</evidence>
<evidence type="ECO:0000256" key="2">
    <source>
        <dbReference type="ARBA" id="ARBA00022448"/>
    </source>
</evidence>
<sequence length="265" mass="28513">MADSANADLRRSRLRTRGGDFGLKVVLRLCVLVVLLVAWQLLGDDTAKFRLPTVTRTLSSLWTLTVDGSLPIALLVSNLAMIIGYAAAVIVGVSLGVAMGTLRTFGHVSRPYLLIIMVIPLIAILPVIQAVLGLGLVTRAVVVFLFAVVYIALNTETGLLGVPRPLVEMARSYGSSPWRTFREVMIPSARPDIIAGLRLGLGRAVVGMVIAELFLVSPGIGSLLSLYRGRFDTGAVLAIVLVLILEGVLIMQLTSRFEPKRKSRS</sequence>
<organism evidence="9 10">
    <name type="scientific">Compostimonas suwonensis</name>
    <dbReference type="NCBI Taxonomy" id="1048394"/>
    <lineage>
        <taxon>Bacteria</taxon>
        <taxon>Bacillati</taxon>
        <taxon>Actinomycetota</taxon>
        <taxon>Actinomycetes</taxon>
        <taxon>Micrococcales</taxon>
        <taxon>Microbacteriaceae</taxon>
        <taxon>Compostimonas</taxon>
    </lineage>
</organism>
<keyword evidence="6 7" id="KW-0472">Membrane</keyword>
<accession>A0A2M9BZX8</accession>
<protein>
    <submittedName>
        <fullName evidence="9">NitT/TauT family transport system permease protein</fullName>
    </submittedName>
</protein>
<reference evidence="9 10" key="1">
    <citation type="submission" date="2017-11" db="EMBL/GenBank/DDBJ databases">
        <title>Genomic Encyclopedia of Archaeal and Bacterial Type Strains, Phase II (KMG-II): From Individual Species to Whole Genera.</title>
        <authorList>
            <person name="Goeker M."/>
        </authorList>
    </citation>
    <scope>NUCLEOTIDE SEQUENCE [LARGE SCALE GENOMIC DNA]</scope>
    <source>
        <strain evidence="9 10">DSM 25625</strain>
    </source>
</reference>
<dbReference type="AlphaFoldDB" id="A0A2M9BZX8"/>
<keyword evidence="2 7" id="KW-0813">Transport</keyword>
<comment type="caution">
    <text evidence="9">The sequence shown here is derived from an EMBL/GenBank/DDBJ whole genome shotgun (WGS) entry which is preliminary data.</text>
</comment>
<feature type="transmembrane region" description="Helical" evidence="7">
    <location>
        <begin position="72"/>
        <end position="100"/>
    </location>
</feature>
<dbReference type="Gene3D" id="1.10.3720.10">
    <property type="entry name" value="MetI-like"/>
    <property type="match status" value="1"/>
</dbReference>
<evidence type="ECO:0000259" key="8">
    <source>
        <dbReference type="PROSITE" id="PS50928"/>
    </source>
</evidence>
<evidence type="ECO:0000256" key="1">
    <source>
        <dbReference type="ARBA" id="ARBA00004651"/>
    </source>
</evidence>
<feature type="transmembrane region" description="Helical" evidence="7">
    <location>
        <begin position="204"/>
        <end position="227"/>
    </location>
</feature>
<feature type="transmembrane region" description="Helical" evidence="7">
    <location>
        <begin position="233"/>
        <end position="254"/>
    </location>
</feature>
<dbReference type="Proteomes" id="UP000230161">
    <property type="component" value="Unassembled WGS sequence"/>
</dbReference>
<dbReference type="OrthoDB" id="9793490at2"/>
<evidence type="ECO:0000256" key="7">
    <source>
        <dbReference type="RuleBase" id="RU363032"/>
    </source>
</evidence>
<name>A0A2M9BZX8_9MICO</name>